<evidence type="ECO:0000256" key="3">
    <source>
        <dbReference type="ARBA" id="ARBA00022833"/>
    </source>
</evidence>
<dbReference type="PROSITE" id="PS50158">
    <property type="entry name" value="ZF_CCHC"/>
    <property type="match status" value="1"/>
</dbReference>
<evidence type="ECO:0000256" key="1">
    <source>
        <dbReference type="ARBA" id="ARBA00022723"/>
    </source>
</evidence>
<evidence type="ECO:0000256" key="2">
    <source>
        <dbReference type="ARBA" id="ARBA00022771"/>
    </source>
</evidence>
<feature type="compositionally biased region" description="Polar residues" evidence="5">
    <location>
        <begin position="767"/>
        <end position="783"/>
    </location>
</feature>
<feature type="compositionally biased region" description="Basic and acidic residues" evidence="5">
    <location>
        <begin position="412"/>
        <end position="421"/>
    </location>
</feature>
<feature type="compositionally biased region" description="Acidic residues" evidence="5">
    <location>
        <begin position="167"/>
        <end position="178"/>
    </location>
</feature>
<dbReference type="InterPro" id="IPR025829">
    <property type="entry name" value="Zn_knuckle_CX2CX3GHX4C"/>
</dbReference>
<feature type="compositionally biased region" description="Polar residues" evidence="5">
    <location>
        <begin position="198"/>
        <end position="212"/>
    </location>
</feature>
<comment type="caution">
    <text evidence="7">The sequence shown here is derived from an EMBL/GenBank/DDBJ whole genome shotgun (WGS) entry which is preliminary data.</text>
</comment>
<evidence type="ECO:0000256" key="4">
    <source>
        <dbReference type="PROSITE-ProRule" id="PRU00047"/>
    </source>
</evidence>
<feature type="region of interest" description="Disordered" evidence="5">
    <location>
        <begin position="475"/>
        <end position="499"/>
    </location>
</feature>
<dbReference type="EMBL" id="MU854362">
    <property type="protein sequence ID" value="KAK4041183.1"/>
    <property type="molecule type" value="Genomic_DNA"/>
</dbReference>
<accession>A0AAN6ST86</accession>
<dbReference type="Pfam" id="PF13696">
    <property type="entry name" value="zf-CCHC_2"/>
    <property type="match status" value="1"/>
</dbReference>
<sequence length="791" mass="87336">MDHSDKMKQNLEALWLESFDGLSLAQLSDSMGKNLPCDMGSKRILEIYVMWLHHRLMAIDVSAEDDFTHEIATWYRFVKVLPNDDRNIAEAFHDWQRDQAFENPASSRRLSIAEAELRGLMAAAPKDSEPSTSSSKPEGRDSAKSEARYGQMHPDRARLSQNSPIVIDDDEDDDDDIVEISSNTFKKGRASPRGLGRNGQSDLSFLTGSNMLPMNGKTRFPRGKGDIEAPKPKGKPAPKPESKSAPKPDGKPMPKPEGKPVAKPSDSHSARPGKKGAGVPKKLPGDYVCDRCRKKGHFFKDCPTSMDPAFDRKPPRAYTCHICKKKGEHHVTLCPMNEDPLSLTQRRRGYEKKHGLAGENRRAEDRDGYRDDRQPRARDRSRSPGRDAGRRVHTDRYRPLVNKYRPLEEFSRLRVSADRTQPRKRRASPSRSPSPDRTAPRKKSQAWVSEGAKNWSAMAFADNLMIRQRDPAEGRLSYDDVPQSSPTKHSASSSVVGGMDVEVPEKAASEKSEDDSHADHNQLLELDVLEMIRIESVKTDLLLLVGGVERLPLSVPFLDKFFKGQESVWVNEALTKTRPCSTDFYAFRIEDEQQIETIDCEMIAEMEAAEGVEQLCVSGNEEDWEMMTLEPAHSVTGDEGDAVMADAEPTGVDSADEENLAISIITERLDEDVVVEAPVFVIQAAAHEATDVEGAGSSSPYIVDDTSMEVEATPATAEDSAAASDKPVDPVGCGVDSEMADVEPFPVTKDMTAGCQEGGQEVIVIESSQPTESSQPNQATVAASPSHVVEE</sequence>
<evidence type="ECO:0000259" key="6">
    <source>
        <dbReference type="PROSITE" id="PS50158"/>
    </source>
</evidence>
<feature type="region of interest" description="Disordered" evidence="5">
    <location>
        <begin position="122"/>
        <end position="287"/>
    </location>
</feature>
<feature type="compositionally biased region" description="Basic and acidic residues" evidence="5">
    <location>
        <begin position="352"/>
        <end position="398"/>
    </location>
</feature>
<keyword evidence="8" id="KW-1185">Reference proteome</keyword>
<reference evidence="8" key="1">
    <citation type="journal article" date="2023" name="Mol. Phylogenet. Evol.">
        <title>Genome-scale phylogeny and comparative genomics of the fungal order Sordariales.</title>
        <authorList>
            <person name="Hensen N."/>
            <person name="Bonometti L."/>
            <person name="Westerberg I."/>
            <person name="Brannstrom I.O."/>
            <person name="Guillou S."/>
            <person name="Cros-Aarteil S."/>
            <person name="Calhoun S."/>
            <person name="Haridas S."/>
            <person name="Kuo A."/>
            <person name="Mondo S."/>
            <person name="Pangilinan J."/>
            <person name="Riley R."/>
            <person name="LaButti K."/>
            <person name="Andreopoulos B."/>
            <person name="Lipzen A."/>
            <person name="Chen C."/>
            <person name="Yan M."/>
            <person name="Daum C."/>
            <person name="Ng V."/>
            <person name="Clum A."/>
            <person name="Steindorff A."/>
            <person name="Ohm R.A."/>
            <person name="Martin F."/>
            <person name="Silar P."/>
            <person name="Natvig D.O."/>
            <person name="Lalanne C."/>
            <person name="Gautier V."/>
            <person name="Ament-Velasquez S.L."/>
            <person name="Kruys A."/>
            <person name="Hutchinson M.I."/>
            <person name="Powell A.J."/>
            <person name="Barry K."/>
            <person name="Miller A.N."/>
            <person name="Grigoriev I.V."/>
            <person name="Debuchy R."/>
            <person name="Gladieux P."/>
            <person name="Hiltunen Thoren M."/>
            <person name="Johannesson H."/>
        </authorList>
    </citation>
    <scope>NUCLEOTIDE SEQUENCE [LARGE SCALE GENOMIC DNA]</scope>
    <source>
        <strain evidence="8">CBS 284.82</strain>
    </source>
</reference>
<dbReference type="Gene3D" id="4.10.60.10">
    <property type="entry name" value="Zinc finger, CCHC-type"/>
    <property type="match status" value="1"/>
</dbReference>
<dbReference type="InterPro" id="IPR036875">
    <property type="entry name" value="Znf_CCHC_sf"/>
</dbReference>
<dbReference type="InterPro" id="IPR001878">
    <property type="entry name" value="Znf_CCHC"/>
</dbReference>
<dbReference type="GO" id="GO:0003676">
    <property type="term" value="F:nucleic acid binding"/>
    <property type="evidence" value="ECO:0007669"/>
    <property type="project" value="InterPro"/>
</dbReference>
<feature type="compositionally biased region" description="Polar residues" evidence="5">
    <location>
        <begin position="482"/>
        <end position="495"/>
    </location>
</feature>
<dbReference type="AlphaFoldDB" id="A0AAN6ST86"/>
<feature type="region of interest" description="Disordered" evidence="5">
    <location>
        <begin position="350"/>
        <end position="399"/>
    </location>
</feature>
<gene>
    <name evidence="7" type="ORF">C8A01DRAFT_34802</name>
</gene>
<evidence type="ECO:0000313" key="8">
    <source>
        <dbReference type="Proteomes" id="UP001303115"/>
    </source>
</evidence>
<dbReference type="GO" id="GO:0008270">
    <property type="term" value="F:zinc ion binding"/>
    <property type="evidence" value="ECO:0007669"/>
    <property type="project" value="UniProtKB-KW"/>
</dbReference>
<dbReference type="Proteomes" id="UP001303115">
    <property type="component" value="Unassembled WGS sequence"/>
</dbReference>
<proteinExistence type="predicted"/>
<evidence type="ECO:0000313" key="7">
    <source>
        <dbReference type="EMBL" id="KAK4041183.1"/>
    </source>
</evidence>
<feature type="compositionally biased region" description="Basic and acidic residues" evidence="5">
    <location>
        <begin position="137"/>
        <end position="158"/>
    </location>
</feature>
<feature type="domain" description="CCHC-type" evidence="6">
    <location>
        <begin position="289"/>
        <end position="303"/>
    </location>
</feature>
<feature type="region of interest" description="Disordered" evidence="5">
    <location>
        <begin position="412"/>
        <end position="448"/>
    </location>
</feature>
<name>A0AAN6ST86_9PEZI</name>
<dbReference type="SMART" id="SM00343">
    <property type="entry name" value="ZnF_C2HC"/>
    <property type="match status" value="2"/>
</dbReference>
<keyword evidence="2 4" id="KW-0863">Zinc-finger</keyword>
<dbReference type="SUPFAM" id="SSF57756">
    <property type="entry name" value="Retrovirus zinc finger-like domains"/>
    <property type="match status" value="1"/>
</dbReference>
<feature type="compositionally biased region" description="Basic and acidic residues" evidence="5">
    <location>
        <begin position="238"/>
        <end position="269"/>
    </location>
</feature>
<evidence type="ECO:0000256" key="5">
    <source>
        <dbReference type="SAM" id="MobiDB-lite"/>
    </source>
</evidence>
<keyword evidence="1" id="KW-0479">Metal-binding</keyword>
<keyword evidence="3" id="KW-0862">Zinc</keyword>
<organism evidence="7 8">
    <name type="scientific">Parachaetomium inaequale</name>
    <dbReference type="NCBI Taxonomy" id="2588326"/>
    <lineage>
        <taxon>Eukaryota</taxon>
        <taxon>Fungi</taxon>
        <taxon>Dikarya</taxon>
        <taxon>Ascomycota</taxon>
        <taxon>Pezizomycotina</taxon>
        <taxon>Sordariomycetes</taxon>
        <taxon>Sordariomycetidae</taxon>
        <taxon>Sordariales</taxon>
        <taxon>Chaetomiaceae</taxon>
        <taxon>Parachaetomium</taxon>
    </lineage>
</organism>
<protein>
    <recommendedName>
        <fullName evidence="6">CCHC-type domain-containing protein</fullName>
    </recommendedName>
</protein>
<feature type="region of interest" description="Disordered" evidence="5">
    <location>
        <begin position="767"/>
        <end position="791"/>
    </location>
</feature>